<evidence type="ECO:0000256" key="1">
    <source>
        <dbReference type="ARBA" id="ARBA00001962"/>
    </source>
</evidence>
<evidence type="ECO:0000256" key="2">
    <source>
        <dbReference type="ARBA" id="ARBA00007358"/>
    </source>
</evidence>
<dbReference type="PANTHER" id="PTHR43633">
    <property type="entry name" value="ALCOHOL DEHYDROGENASE YQHD"/>
    <property type="match status" value="1"/>
</dbReference>
<keyword evidence="3" id="KW-0560">Oxidoreductase</keyword>
<gene>
    <name evidence="6" type="ORF">VIS19158_07320</name>
</gene>
<evidence type="ECO:0000313" key="6">
    <source>
        <dbReference type="EMBL" id="EGU32621.1"/>
    </source>
</evidence>
<dbReference type="InterPro" id="IPR001670">
    <property type="entry name" value="ADH_Fe/GldA"/>
</dbReference>
<evidence type="ECO:0000313" key="7">
    <source>
        <dbReference type="Proteomes" id="UP000004349"/>
    </source>
</evidence>
<accession>F9RS09</accession>
<feature type="domain" description="Fe-containing alcohol dehydrogenase-like C-terminal" evidence="5">
    <location>
        <begin position="190"/>
        <end position="384"/>
    </location>
</feature>
<dbReference type="Gene3D" id="3.40.50.1970">
    <property type="match status" value="1"/>
</dbReference>
<dbReference type="InterPro" id="IPR044731">
    <property type="entry name" value="BDH-like"/>
</dbReference>
<dbReference type="GO" id="GO:1990362">
    <property type="term" value="F:butanol dehydrogenase (NAD+) activity"/>
    <property type="evidence" value="ECO:0007669"/>
    <property type="project" value="InterPro"/>
</dbReference>
<dbReference type="eggNOG" id="COG1979">
    <property type="taxonomic scope" value="Bacteria"/>
</dbReference>
<reference evidence="6 7" key="1">
    <citation type="journal article" date="2012" name="Int. J. Syst. Evol. Microbiol.">
        <title>Vibrio caribbeanicus sp. nov., isolated from the marine sponge Scleritoderma cyanea.</title>
        <authorList>
            <person name="Hoffmann M."/>
            <person name="Monday S.R."/>
            <person name="Allard M.W."/>
            <person name="Strain E.A."/>
            <person name="Whittaker P."/>
            <person name="Naum M."/>
            <person name="McCarthy P.J."/>
            <person name="Lopez J.V."/>
            <person name="Fischer M."/>
            <person name="Brown E.W."/>
        </authorList>
    </citation>
    <scope>NUCLEOTIDE SEQUENCE [LARGE SCALE GENOMIC DNA]</scope>
    <source>
        <strain evidence="6 7">LMG 19158</strain>
    </source>
</reference>
<dbReference type="CDD" id="cd08187">
    <property type="entry name" value="BDH"/>
    <property type="match status" value="1"/>
</dbReference>
<dbReference type="SUPFAM" id="SSF56796">
    <property type="entry name" value="Dehydroquinate synthase-like"/>
    <property type="match status" value="1"/>
</dbReference>
<dbReference type="PROSITE" id="PS00060">
    <property type="entry name" value="ADH_IRON_2"/>
    <property type="match status" value="1"/>
</dbReference>
<name>F9RS09_9VIBR</name>
<dbReference type="Pfam" id="PF00465">
    <property type="entry name" value="Fe-ADH"/>
    <property type="match status" value="1"/>
</dbReference>
<dbReference type="PANTHER" id="PTHR43633:SF1">
    <property type="entry name" value="ALCOHOL DEHYDROGENASE YQHD"/>
    <property type="match status" value="1"/>
</dbReference>
<organism evidence="6 7">
    <name type="scientific">Vibrio scophthalmi LMG 19158</name>
    <dbReference type="NCBI Taxonomy" id="870967"/>
    <lineage>
        <taxon>Bacteria</taxon>
        <taxon>Pseudomonadati</taxon>
        <taxon>Pseudomonadota</taxon>
        <taxon>Gammaproteobacteria</taxon>
        <taxon>Vibrionales</taxon>
        <taxon>Vibrionaceae</taxon>
        <taxon>Vibrio</taxon>
    </lineage>
</organism>
<proteinExistence type="inferred from homology"/>
<comment type="cofactor">
    <cofactor evidence="1">
        <name>Fe cation</name>
        <dbReference type="ChEBI" id="CHEBI:24875"/>
    </cofactor>
</comment>
<dbReference type="InterPro" id="IPR056798">
    <property type="entry name" value="ADH_Fe_C"/>
</dbReference>
<dbReference type="RefSeq" id="WP_005597699.1">
    <property type="nucleotide sequence ID" value="NZ_AFWE01000183.1"/>
</dbReference>
<evidence type="ECO:0000256" key="3">
    <source>
        <dbReference type="ARBA" id="ARBA00023002"/>
    </source>
</evidence>
<dbReference type="Pfam" id="PF25137">
    <property type="entry name" value="ADH_Fe_C"/>
    <property type="match status" value="1"/>
</dbReference>
<evidence type="ECO:0000259" key="4">
    <source>
        <dbReference type="Pfam" id="PF00465"/>
    </source>
</evidence>
<comment type="similarity">
    <text evidence="2">Belongs to the iron-containing alcohol dehydrogenase family.</text>
</comment>
<sequence>MDNFKFTCKTEVHFGKDEHLKVGDYIKPFGKKVLIHYDGNRIESNGLLDAVTQSLKSNGIDYVTLNNVVPNPLLSGVKEGVQLCREIGVDFILAIGGGSVIDSAKTIAMGVPHQGDVWDFFTGCEIPGQVLPVGVILTICGSGSEMSESAIITHDELKLKKGVDNSQLFPRFAILNPELTFSLPKALLASGIADAMSHTLERYFTTTECSLLNDYMMEGLLKMLLDISPALMEDHTNYNLMAEYMWAATICHNGLFDTGRSSDWASHRIEHEISGLYNITHGAGMAIIFPAWMQYLIENNKLDRLIRLAENVFGVQEGNPQEKAEAAINGFVEAFKAMNLSTSLTESNIPTNEFDKVALQALSGNETLGRYIQLAHKDIIRVLEIAS</sequence>
<evidence type="ECO:0000259" key="5">
    <source>
        <dbReference type="Pfam" id="PF25137"/>
    </source>
</evidence>
<dbReference type="GO" id="GO:1990002">
    <property type="term" value="F:methylglyoxal reductase (NADPH) (acetol producing) activity"/>
    <property type="evidence" value="ECO:0007669"/>
    <property type="project" value="TreeGrafter"/>
</dbReference>
<comment type="caution">
    <text evidence="6">The sequence shown here is derived from an EMBL/GenBank/DDBJ whole genome shotgun (WGS) entry which is preliminary data.</text>
</comment>
<dbReference type="FunFam" id="3.40.50.1970:FF:000003">
    <property type="entry name" value="Alcohol dehydrogenase, iron-containing"/>
    <property type="match status" value="1"/>
</dbReference>
<feature type="domain" description="Alcohol dehydrogenase iron-type/glycerol dehydrogenase GldA" evidence="4">
    <location>
        <begin position="10"/>
        <end position="177"/>
    </location>
</feature>
<dbReference type="GO" id="GO:0046872">
    <property type="term" value="F:metal ion binding"/>
    <property type="evidence" value="ECO:0007669"/>
    <property type="project" value="InterPro"/>
</dbReference>
<dbReference type="InterPro" id="IPR018211">
    <property type="entry name" value="ADH_Fe_CS"/>
</dbReference>
<dbReference type="Gene3D" id="1.20.1090.10">
    <property type="entry name" value="Dehydroquinate synthase-like - alpha domain"/>
    <property type="match status" value="1"/>
</dbReference>
<dbReference type="GO" id="GO:0008106">
    <property type="term" value="F:alcohol dehydrogenase (NADP+) activity"/>
    <property type="evidence" value="ECO:0007669"/>
    <property type="project" value="TreeGrafter"/>
</dbReference>
<dbReference type="EMBL" id="AFWE01000183">
    <property type="protein sequence ID" value="EGU32621.1"/>
    <property type="molecule type" value="Genomic_DNA"/>
</dbReference>
<protein>
    <submittedName>
        <fullName evidence="6">Iron-containing alcohol dehydrogenase</fullName>
    </submittedName>
</protein>
<dbReference type="AlphaFoldDB" id="F9RS09"/>
<dbReference type="Proteomes" id="UP000004349">
    <property type="component" value="Unassembled WGS sequence"/>
</dbReference>
<dbReference type="GO" id="GO:0005829">
    <property type="term" value="C:cytosol"/>
    <property type="evidence" value="ECO:0007669"/>
    <property type="project" value="TreeGrafter"/>
</dbReference>